<reference evidence="2 4" key="1">
    <citation type="submission" date="2024-02" db="EMBL/GenBank/DDBJ databases">
        <authorList>
            <person name="Chen Y."/>
            <person name="Shah S."/>
            <person name="Dougan E. K."/>
            <person name="Thang M."/>
            <person name="Chan C."/>
        </authorList>
    </citation>
    <scope>NUCLEOTIDE SEQUENCE [LARGE SCALE GENOMIC DNA]</scope>
</reference>
<organism evidence="2 4">
    <name type="scientific">Durusdinium trenchii</name>
    <dbReference type="NCBI Taxonomy" id="1381693"/>
    <lineage>
        <taxon>Eukaryota</taxon>
        <taxon>Sar</taxon>
        <taxon>Alveolata</taxon>
        <taxon>Dinophyceae</taxon>
        <taxon>Suessiales</taxon>
        <taxon>Symbiodiniaceae</taxon>
        <taxon>Durusdinium</taxon>
    </lineage>
</organism>
<feature type="compositionally biased region" description="Low complexity" evidence="1">
    <location>
        <begin position="71"/>
        <end position="87"/>
    </location>
</feature>
<dbReference type="Proteomes" id="UP001642484">
    <property type="component" value="Unassembled WGS sequence"/>
</dbReference>
<gene>
    <name evidence="2" type="ORF">CCMP2556_LOCUS26908</name>
    <name evidence="3" type="ORF">CCMP2556_LOCUS41550</name>
</gene>
<accession>A0ABP0MQ06</accession>
<evidence type="ECO:0000256" key="1">
    <source>
        <dbReference type="SAM" id="MobiDB-lite"/>
    </source>
</evidence>
<evidence type="ECO:0000313" key="2">
    <source>
        <dbReference type="EMBL" id="CAK9053563.1"/>
    </source>
</evidence>
<comment type="caution">
    <text evidence="2">The sequence shown here is derived from an EMBL/GenBank/DDBJ whole genome shotgun (WGS) entry which is preliminary data.</text>
</comment>
<dbReference type="EMBL" id="CAXAMN010024317">
    <property type="protein sequence ID" value="CAK9085590.1"/>
    <property type="molecule type" value="Genomic_DNA"/>
</dbReference>
<feature type="region of interest" description="Disordered" evidence="1">
    <location>
        <begin position="1"/>
        <end position="87"/>
    </location>
</feature>
<sequence length="349" mass="35849">MSSATEQKMSWGHKFRSTFKGKSKTEAKAKQQISEASTAVQDSLPTSEAAQETVNQATVTAQETVEQAAKTTQEMAASASATAQESATNAAAAVQDVASDTAAAAQVTADSEDKDMDLGVTFTGDHSPTKAGAAAASDAAAAVQPGAAASSWMDQMRDGFHQGFNSVSEKTMQGYEAAKTMINGPETQSWTQSLKDGFNQGVSTVSEKTSQTYTAAKEYMAGSGSGAASGAASSTTDTQEVVASWAERFQSNFTMCLSTVQEKTAQGYEATMELVVGKNDQPLAESQVEDALASAQAAGEAVATETSQAAKTAGSETEKALETSKGMMQEGADRAAAALKPKSVKVGGA</sequence>
<keyword evidence="4" id="KW-1185">Reference proteome</keyword>
<protein>
    <recommendedName>
        <fullName evidence="5">Phasin domain-containing protein</fullName>
    </recommendedName>
</protein>
<evidence type="ECO:0008006" key="5">
    <source>
        <dbReference type="Google" id="ProtNLM"/>
    </source>
</evidence>
<evidence type="ECO:0000313" key="4">
    <source>
        <dbReference type="Proteomes" id="UP001642484"/>
    </source>
</evidence>
<proteinExistence type="predicted"/>
<evidence type="ECO:0000313" key="3">
    <source>
        <dbReference type="EMBL" id="CAK9085590.1"/>
    </source>
</evidence>
<feature type="region of interest" description="Disordered" evidence="1">
    <location>
        <begin position="299"/>
        <end position="349"/>
    </location>
</feature>
<feature type="compositionally biased region" description="Polar residues" evidence="1">
    <location>
        <begin position="31"/>
        <end position="65"/>
    </location>
</feature>
<name>A0ABP0MQ06_9DINO</name>
<feature type="compositionally biased region" description="Basic residues" evidence="1">
    <location>
        <begin position="11"/>
        <end position="22"/>
    </location>
</feature>
<dbReference type="EMBL" id="CAXAMN010019002">
    <property type="protein sequence ID" value="CAK9053563.1"/>
    <property type="molecule type" value="Genomic_DNA"/>
</dbReference>